<proteinExistence type="predicted"/>
<gene>
    <name evidence="1" type="ORF">Tco_0703688</name>
</gene>
<dbReference type="EMBL" id="BQNB010009961">
    <property type="protein sequence ID" value="GJS70847.1"/>
    <property type="molecule type" value="Genomic_DNA"/>
</dbReference>
<evidence type="ECO:0000313" key="1">
    <source>
        <dbReference type="EMBL" id="GJS70847.1"/>
    </source>
</evidence>
<protein>
    <submittedName>
        <fullName evidence="1">Uncharacterized protein</fullName>
    </submittedName>
</protein>
<reference evidence="1" key="2">
    <citation type="submission" date="2022-01" db="EMBL/GenBank/DDBJ databases">
        <authorList>
            <person name="Yamashiro T."/>
            <person name="Shiraishi A."/>
            <person name="Satake H."/>
            <person name="Nakayama K."/>
        </authorList>
    </citation>
    <scope>NUCLEOTIDE SEQUENCE</scope>
</reference>
<sequence length="446" mass="50666">MGVSNDLRDLCPSFIEDLPAKGVGLRVADSHTGNHREDDFTPLETIRRFLNIIWEKIIFELDGEAFEPKRRAYGGEPTVDILRSFLNLGPAGDWLTLSNRGGANVPKALTKPITQLKRWKGLKTSWKHSPNKPVIYHRGQEMDFRSFMIQGVDGKFNFLHAGGLDEGQDSPSTKSVNNEMPVVDAEPIYVVHPLTFAENLIDSSNASHENDDLTPVGLYEPYDLEAGNTSKAIGKRKHIAGSYGEGFCQRTRKVPPQASKVAEFHSTKELRGATDYHWVVAHVTPPSWKQHLRDITRASCDAIREREIKKEKAYTELEKKFNEALQDLDKNPLAFDMRSEIETLQGQVNGLHNEYSRLVIEKKKWVNYEQTMSTLYARVKDLESESLKQLIKAFMFRGRCIVFEEVANLKEPFVLEKRPGYHPSSKEEFDRAGDDLANASYPFLVD</sequence>
<comment type="caution">
    <text evidence="1">The sequence shown here is derived from an EMBL/GenBank/DDBJ whole genome shotgun (WGS) entry which is preliminary data.</text>
</comment>
<reference evidence="1" key="1">
    <citation type="journal article" date="2022" name="Int. J. Mol. Sci.">
        <title>Draft Genome of Tanacetum Coccineum: Genomic Comparison of Closely Related Tanacetum-Family Plants.</title>
        <authorList>
            <person name="Yamashiro T."/>
            <person name="Shiraishi A."/>
            <person name="Nakayama K."/>
            <person name="Satake H."/>
        </authorList>
    </citation>
    <scope>NUCLEOTIDE SEQUENCE</scope>
</reference>
<evidence type="ECO:0000313" key="2">
    <source>
        <dbReference type="Proteomes" id="UP001151760"/>
    </source>
</evidence>
<name>A0ABQ4Y0D0_9ASTR</name>
<keyword evidence="2" id="KW-1185">Reference proteome</keyword>
<dbReference type="Proteomes" id="UP001151760">
    <property type="component" value="Unassembled WGS sequence"/>
</dbReference>
<organism evidence="1 2">
    <name type="scientific">Tanacetum coccineum</name>
    <dbReference type="NCBI Taxonomy" id="301880"/>
    <lineage>
        <taxon>Eukaryota</taxon>
        <taxon>Viridiplantae</taxon>
        <taxon>Streptophyta</taxon>
        <taxon>Embryophyta</taxon>
        <taxon>Tracheophyta</taxon>
        <taxon>Spermatophyta</taxon>
        <taxon>Magnoliopsida</taxon>
        <taxon>eudicotyledons</taxon>
        <taxon>Gunneridae</taxon>
        <taxon>Pentapetalae</taxon>
        <taxon>asterids</taxon>
        <taxon>campanulids</taxon>
        <taxon>Asterales</taxon>
        <taxon>Asteraceae</taxon>
        <taxon>Asteroideae</taxon>
        <taxon>Anthemideae</taxon>
        <taxon>Anthemidinae</taxon>
        <taxon>Tanacetum</taxon>
    </lineage>
</organism>
<accession>A0ABQ4Y0D0</accession>